<proteinExistence type="predicted"/>
<name>A0A0N8QQW9_9PSED</name>
<evidence type="ECO:0000313" key="1">
    <source>
        <dbReference type="EMBL" id="RMM08799.1"/>
    </source>
</evidence>
<evidence type="ECO:0000313" key="2">
    <source>
        <dbReference type="Proteomes" id="UP000278587"/>
    </source>
</evidence>
<comment type="caution">
    <text evidence="1">The sequence shown here is derived from an EMBL/GenBank/DDBJ whole genome shotgun (WGS) entry which is preliminary data.</text>
</comment>
<accession>A0A0N8QQW9</accession>
<organism evidence="1 2">
    <name type="scientific">Pseudomonas caricapapayae</name>
    <dbReference type="NCBI Taxonomy" id="46678"/>
    <lineage>
        <taxon>Bacteria</taxon>
        <taxon>Pseudomonadati</taxon>
        <taxon>Pseudomonadota</taxon>
        <taxon>Gammaproteobacteria</taxon>
        <taxon>Pseudomonadales</taxon>
        <taxon>Pseudomonadaceae</taxon>
        <taxon>Pseudomonas</taxon>
    </lineage>
</organism>
<sequence length="48" mass="5237">MKPRISAWRGVSLIMRGALAFYTVTGIIYSEGALAIILFTFAARRCSG</sequence>
<protein>
    <submittedName>
        <fullName evidence="1">Uncharacterized protein</fullName>
    </submittedName>
</protein>
<dbReference type="Proteomes" id="UP000278587">
    <property type="component" value="Unassembled WGS sequence"/>
</dbReference>
<dbReference type="AlphaFoldDB" id="A0A0N8QQW9"/>
<gene>
    <name evidence="1" type="ORF">ALQ84_100445</name>
</gene>
<reference evidence="1 2" key="1">
    <citation type="submission" date="2018-08" db="EMBL/GenBank/DDBJ databases">
        <title>Recombination of ecologically and evolutionarily significant loci maintains genetic cohesion in the Pseudomonas syringae species complex.</title>
        <authorList>
            <person name="Dillon M."/>
            <person name="Thakur S."/>
            <person name="Almeida R.N.D."/>
            <person name="Weir B.S."/>
            <person name="Guttman D.S."/>
        </authorList>
    </citation>
    <scope>NUCLEOTIDE SEQUENCE [LARGE SCALE GENOMIC DNA]</scope>
    <source>
        <strain evidence="1 2">ICMP 4086</strain>
    </source>
</reference>
<dbReference type="EMBL" id="RBOC01000114">
    <property type="protein sequence ID" value="RMM08799.1"/>
    <property type="molecule type" value="Genomic_DNA"/>
</dbReference>